<reference evidence="3" key="1">
    <citation type="submission" date="2023-10" db="EMBL/GenBank/DDBJ databases">
        <title>Genome assembly of Pristionchus species.</title>
        <authorList>
            <person name="Yoshida K."/>
            <person name="Sommer R.J."/>
        </authorList>
    </citation>
    <scope>NUCLEOTIDE SEQUENCE</scope>
    <source>
        <strain evidence="3">RS0144</strain>
    </source>
</reference>
<keyword evidence="2" id="KW-1133">Transmembrane helix</keyword>
<evidence type="ECO:0000256" key="2">
    <source>
        <dbReference type="SAM" id="Phobius"/>
    </source>
</evidence>
<feature type="transmembrane region" description="Helical" evidence="2">
    <location>
        <begin position="253"/>
        <end position="273"/>
    </location>
</feature>
<proteinExistence type="predicted"/>
<protein>
    <recommendedName>
        <fullName evidence="5">G protein-coupled receptor</fullName>
    </recommendedName>
</protein>
<name>A0AAV5U9A4_9BILA</name>
<organism evidence="3 4">
    <name type="scientific">Pristionchus entomophagus</name>
    <dbReference type="NCBI Taxonomy" id="358040"/>
    <lineage>
        <taxon>Eukaryota</taxon>
        <taxon>Metazoa</taxon>
        <taxon>Ecdysozoa</taxon>
        <taxon>Nematoda</taxon>
        <taxon>Chromadorea</taxon>
        <taxon>Rhabditida</taxon>
        <taxon>Rhabditina</taxon>
        <taxon>Diplogasteromorpha</taxon>
        <taxon>Diplogasteroidea</taxon>
        <taxon>Neodiplogasteridae</taxon>
        <taxon>Pristionchus</taxon>
    </lineage>
</organism>
<feature type="region of interest" description="Disordered" evidence="1">
    <location>
        <begin position="63"/>
        <end position="84"/>
    </location>
</feature>
<evidence type="ECO:0000313" key="4">
    <source>
        <dbReference type="Proteomes" id="UP001432027"/>
    </source>
</evidence>
<feature type="compositionally biased region" description="Acidic residues" evidence="1">
    <location>
        <begin position="65"/>
        <end position="80"/>
    </location>
</feature>
<evidence type="ECO:0008006" key="5">
    <source>
        <dbReference type="Google" id="ProtNLM"/>
    </source>
</evidence>
<comment type="caution">
    <text evidence="3">The sequence shown here is derived from an EMBL/GenBank/DDBJ whole genome shotgun (WGS) entry which is preliminary data.</text>
</comment>
<evidence type="ECO:0000313" key="3">
    <source>
        <dbReference type="EMBL" id="GMT03367.1"/>
    </source>
</evidence>
<accession>A0AAV5U9A4</accession>
<dbReference type="EMBL" id="BTSX01000006">
    <property type="protein sequence ID" value="GMT03367.1"/>
    <property type="molecule type" value="Genomic_DNA"/>
</dbReference>
<feature type="transmembrane region" description="Helical" evidence="2">
    <location>
        <begin position="437"/>
        <end position="458"/>
    </location>
</feature>
<dbReference type="Proteomes" id="UP001432027">
    <property type="component" value="Unassembled WGS sequence"/>
</dbReference>
<feature type="transmembrane region" description="Helical" evidence="2">
    <location>
        <begin position="215"/>
        <end position="233"/>
    </location>
</feature>
<gene>
    <name evidence="3" type="ORF">PENTCL1PPCAC_25541</name>
</gene>
<keyword evidence="4" id="KW-1185">Reference proteome</keyword>
<keyword evidence="2" id="KW-0472">Membrane</keyword>
<feature type="transmembrane region" description="Helical" evidence="2">
    <location>
        <begin position="330"/>
        <end position="358"/>
    </location>
</feature>
<feature type="transmembrane region" description="Helical" evidence="2">
    <location>
        <begin position="143"/>
        <end position="166"/>
    </location>
</feature>
<dbReference type="AlphaFoldDB" id="A0AAV5U9A4"/>
<sequence>MVGIILTKNDGNDYRMWKIKENNVRGRGNAEGGGNKSIPGGLRYIRSGQLSCSGLELESIGQELDQTESDEIEGTSESDDSLLPPSLSDHDVHLAVAVAVDAFDGSSRRRDRAARRMTTICHARLLTASSSLPSSSRFRGRRLASLLVPLFLLAVVVAVRVGSGLIQPALTALQERLLSGWSGRLGRIEQLQRALRLRRTTSGSGCGRGGGRTVALLYLVVIVFGLLGVRVRLIRRQISRRVAARPLCALGRIGGSAPARLLLLLILLAFLQLCANLDGEGLLIFGETRLRRREHGLGLPCIELGPVSEPFDLENDLTIGGPVVSEDPLYLVHLVFLNILFLLTLLSLIGLLFLLLLLRSASRLPSPLRRSLFSTLLRARVGNSLSLSELLLRSGLLGGGGIVDIRFTQSRCLGSVRLLRIDRRSHSVCVDSGEGDALFLSTIILIVIVAVLVGDAALHDLRSRLGCLATELDAKLHLRKAGDSGAGGEGGRS</sequence>
<keyword evidence="2" id="KW-0812">Transmembrane</keyword>
<evidence type="ECO:0000256" key="1">
    <source>
        <dbReference type="SAM" id="MobiDB-lite"/>
    </source>
</evidence>